<evidence type="ECO:0000313" key="8">
    <source>
        <dbReference type="Proteomes" id="UP000738325"/>
    </source>
</evidence>
<dbReference type="GO" id="GO:0005654">
    <property type="term" value="C:nucleoplasm"/>
    <property type="evidence" value="ECO:0007669"/>
    <property type="project" value="UniProtKB-SubCell"/>
</dbReference>
<evidence type="ECO:0000256" key="2">
    <source>
        <dbReference type="ARBA" id="ARBA00018339"/>
    </source>
</evidence>
<dbReference type="Pfam" id="PF07767">
    <property type="entry name" value="Nop53"/>
    <property type="match status" value="1"/>
</dbReference>
<evidence type="ECO:0000256" key="3">
    <source>
        <dbReference type="ARBA" id="ARBA00022517"/>
    </source>
</evidence>
<comment type="similarity">
    <text evidence="1 5">Belongs to the NOP53 family.</text>
</comment>
<dbReference type="PANTHER" id="PTHR14211:SF7">
    <property type="entry name" value="RIBOSOME BIOGENESIS PROTEIN NOP53"/>
    <property type="match status" value="1"/>
</dbReference>
<organism evidence="7 8">
    <name type="scientific">Dissophora globulifera</name>
    <dbReference type="NCBI Taxonomy" id="979702"/>
    <lineage>
        <taxon>Eukaryota</taxon>
        <taxon>Fungi</taxon>
        <taxon>Fungi incertae sedis</taxon>
        <taxon>Mucoromycota</taxon>
        <taxon>Mortierellomycotina</taxon>
        <taxon>Mortierellomycetes</taxon>
        <taxon>Mortierellales</taxon>
        <taxon>Mortierellaceae</taxon>
        <taxon>Dissophora</taxon>
    </lineage>
</organism>
<evidence type="ECO:0000313" key="7">
    <source>
        <dbReference type="EMBL" id="KAG0324661.1"/>
    </source>
</evidence>
<keyword evidence="8" id="KW-1185">Reference proteome</keyword>
<feature type="region of interest" description="Disordered" evidence="6">
    <location>
        <begin position="94"/>
        <end position="128"/>
    </location>
</feature>
<dbReference type="GO" id="GO:0006364">
    <property type="term" value="P:rRNA processing"/>
    <property type="evidence" value="ECO:0007669"/>
    <property type="project" value="TreeGrafter"/>
</dbReference>
<comment type="subcellular location">
    <subcellularLocation>
        <location evidence="5">Nucleus</location>
        <location evidence="5">Nucleolus</location>
    </subcellularLocation>
    <subcellularLocation>
        <location evidence="5">Nucleus</location>
        <location evidence="5">Nucleoplasm</location>
    </subcellularLocation>
</comment>
<sequence length="481" mass="54260">MSTAVEKPAPTGSGLNRKTSRKGKKAWRKNVDIGDVEKNLDELRAEERTTGGKVHQQSNDALFTLDTFGDGKVKKELRKDRPLKMDEILAERSKVPAVTGRQKTVSTTTITSSGSSNKKDAKISKAEKQRLLDMIRRKTTAKSSSLFAPVAKPLGRRGMTDAVKAAGRFDIWDTTPSDDMAQGQQGAAEAEAAVAAEAESDLAMDVDDFVAEIVTKVPVKAPRSFKQKRKVELKAVKAAHPGASYNPTMQDHQSLLRLAHNEELRILKDKETVDAKLAYPKELDQMIAFDDQTGGLLEDSEDEDEEESEEDDDEEGENAGEDGGAIKSKKQKGKKSITERNRLARAAETAKRELEIKRHKELLKQTNRLQEIVKTVEEEEAEAERLYLESEKKKEEKEKAGMKRIGRFSVPNERIHVQLQDELAESLRELKPEGSLLKDRFQSFVERNLIEPRVIVAKRRRYRLKTYEKHSYKRFDNPRHG</sequence>
<dbReference type="PIRSF" id="PIRSF017302">
    <property type="entry name" value="Gltscr2"/>
    <property type="match status" value="1"/>
</dbReference>
<comment type="caution">
    <text evidence="7">The sequence shown here is derived from an EMBL/GenBank/DDBJ whole genome shotgun (WGS) entry which is preliminary data.</text>
</comment>
<comment type="function">
    <text evidence="5">May play a role in ribosome biogenesis.</text>
</comment>
<protein>
    <recommendedName>
        <fullName evidence="2 5">Ribosome biogenesis protein NOP53</fullName>
    </recommendedName>
</protein>
<dbReference type="GO" id="GO:0000027">
    <property type="term" value="P:ribosomal large subunit assembly"/>
    <property type="evidence" value="ECO:0007669"/>
    <property type="project" value="UniProtKB-UniRule"/>
</dbReference>
<name>A0A9P6RNT9_9FUNG</name>
<gene>
    <name evidence="7" type="ORF">BGZ99_001598</name>
</gene>
<feature type="compositionally biased region" description="Low complexity" evidence="6">
    <location>
        <begin position="104"/>
        <end position="116"/>
    </location>
</feature>
<dbReference type="PANTHER" id="PTHR14211">
    <property type="entry name" value="GLIOMA SUPPRESSOR CANDIDATE REGION GENE 2"/>
    <property type="match status" value="1"/>
</dbReference>
<evidence type="ECO:0000256" key="4">
    <source>
        <dbReference type="ARBA" id="ARBA00023242"/>
    </source>
</evidence>
<evidence type="ECO:0000256" key="1">
    <source>
        <dbReference type="ARBA" id="ARBA00008838"/>
    </source>
</evidence>
<dbReference type="InterPro" id="IPR011687">
    <property type="entry name" value="Nop53/GLTSCR2"/>
</dbReference>
<feature type="compositionally biased region" description="Basic and acidic residues" evidence="6">
    <location>
        <begin position="117"/>
        <end position="128"/>
    </location>
</feature>
<proteinExistence type="inferred from homology"/>
<feature type="compositionally biased region" description="Basic residues" evidence="6">
    <location>
        <begin position="18"/>
        <end position="28"/>
    </location>
</feature>
<dbReference type="GO" id="GO:0005730">
    <property type="term" value="C:nucleolus"/>
    <property type="evidence" value="ECO:0007669"/>
    <property type="project" value="UniProtKB-SubCell"/>
</dbReference>
<evidence type="ECO:0000256" key="5">
    <source>
        <dbReference type="PIRNR" id="PIRNR017302"/>
    </source>
</evidence>
<dbReference type="EMBL" id="JAAAIP010000141">
    <property type="protein sequence ID" value="KAG0324661.1"/>
    <property type="molecule type" value="Genomic_DNA"/>
</dbReference>
<keyword evidence="4 5" id="KW-0539">Nucleus</keyword>
<evidence type="ECO:0000256" key="6">
    <source>
        <dbReference type="SAM" id="MobiDB-lite"/>
    </source>
</evidence>
<accession>A0A9P6RNT9</accession>
<dbReference type="Proteomes" id="UP000738325">
    <property type="component" value="Unassembled WGS sequence"/>
</dbReference>
<feature type="region of interest" description="Disordered" evidence="6">
    <location>
        <begin position="1"/>
        <end position="29"/>
    </location>
</feature>
<feature type="compositionally biased region" description="Acidic residues" evidence="6">
    <location>
        <begin position="298"/>
        <end position="320"/>
    </location>
</feature>
<dbReference type="AlphaFoldDB" id="A0A9P6RNT9"/>
<reference evidence="7" key="1">
    <citation type="journal article" date="2020" name="Fungal Divers.">
        <title>Resolving the Mortierellaceae phylogeny through synthesis of multi-gene phylogenetics and phylogenomics.</title>
        <authorList>
            <person name="Vandepol N."/>
            <person name="Liber J."/>
            <person name="Desiro A."/>
            <person name="Na H."/>
            <person name="Kennedy M."/>
            <person name="Barry K."/>
            <person name="Grigoriev I.V."/>
            <person name="Miller A.N."/>
            <person name="O'Donnell K."/>
            <person name="Stajich J.E."/>
            <person name="Bonito G."/>
        </authorList>
    </citation>
    <scope>NUCLEOTIDE SEQUENCE</scope>
    <source>
        <strain evidence="7">REB-010B</strain>
    </source>
</reference>
<dbReference type="OrthoDB" id="5072at2759"/>
<dbReference type="GO" id="GO:0008097">
    <property type="term" value="F:5S rRNA binding"/>
    <property type="evidence" value="ECO:0007669"/>
    <property type="project" value="TreeGrafter"/>
</dbReference>
<feature type="region of interest" description="Disordered" evidence="6">
    <location>
        <begin position="294"/>
        <end position="351"/>
    </location>
</feature>
<keyword evidence="3 5" id="KW-0690">Ribosome biogenesis</keyword>